<evidence type="ECO:0008006" key="3">
    <source>
        <dbReference type="Google" id="ProtNLM"/>
    </source>
</evidence>
<name>A0ABY4VAR4_9GAMM</name>
<evidence type="ECO:0000313" key="1">
    <source>
        <dbReference type="EMBL" id="USD21329.1"/>
    </source>
</evidence>
<evidence type="ECO:0000313" key="2">
    <source>
        <dbReference type="Proteomes" id="UP001055658"/>
    </source>
</evidence>
<reference evidence="1" key="1">
    <citation type="submission" date="2022-02" db="EMBL/GenBank/DDBJ databases">
        <title>Coral-associated bacteria.</title>
        <authorList>
            <person name="Tang K."/>
            <person name="Wang X."/>
        </authorList>
    </citation>
    <scope>NUCLEOTIDE SEQUENCE</scope>
    <source>
        <strain evidence="1">SCSIO 43006</strain>
    </source>
</reference>
<gene>
    <name evidence="1" type="ORF">MJO52_20060</name>
</gene>
<sequence length="185" mass="21504">MKVIVVSDIWGRTEALDALCLRTFEDYTILDPYSGSEMNFEIEGDAYKYFINECGLERYYSYASSYIKEQRYSYNLLGFSVGATVAWMLACSDQAEFIKKTACFYGSRVRYLLNERPTRSVDFFLANKESSFNVLEFSRELSNIPMVTLHKTRFLHGFMNHSSENFNLEAYGHYSDWLKSWANGA</sequence>
<dbReference type="RefSeq" id="WP_252083727.1">
    <property type="nucleotide sequence ID" value="NZ_CP092418.1"/>
</dbReference>
<dbReference type="InterPro" id="IPR029058">
    <property type="entry name" value="AB_hydrolase_fold"/>
</dbReference>
<dbReference type="SUPFAM" id="SSF53474">
    <property type="entry name" value="alpha/beta-Hydrolases"/>
    <property type="match status" value="1"/>
</dbReference>
<keyword evidence="2" id="KW-1185">Reference proteome</keyword>
<dbReference type="EMBL" id="CP092418">
    <property type="protein sequence ID" value="USD21329.1"/>
    <property type="molecule type" value="Genomic_DNA"/>
</dbReference>
<proteinExistence type="predicted"/>
<accession>A0ABY4VAR4</accession>
<dbReference type="Proteomes" id="UP001055658">
    <property type="component" value="Chromosome"/>
</dbReference>
<organism evidence="1 2">
    <name type="scientific">Microbulbifer variabilis</name>
    <dbReference type="NCBI Taxonomy" id="266805"/>
    <lineage>
        <taxon>Bacteria</taxon>
        <taxon>Pseudomonadati</taxon>
        <taxon>Pseudomonadota</taxon>
        <taxon>Gammaproteobacteria</taxon>
        <taxon>Cellvibrionales</taxon>
        <taxon>Microbulbiferaceae</taxon>
        <taxon>Microbulbifer</taxon>
    </lineage>
</organism>
<protein>
    <recommendedName>
        <fullName evidence="3">Dienelactone hydrolase domain-containing protein</fullName>
    </recommendedName>
</protein>